<dbReference type="PROSITE" id="PS50885">
    <property type="entry name" value="HAMP"/>
    <property type="match status" value="1"/>
</dbReference>
<evidence type="ECO:0000256" key="8">
    <source>
        <dbReference type="SAM" id="Phobius"/>
    </source>
</evidence>
<dbReference type="GO" id="GO:0006935">
    <property type="term" value="P:chemotaxis"/>
    <property type="evidence" value="ECO:0007669"/>
    <property type="project" value="UniProtKB-ARBA"/>
</dbReference>
<sequence>MKIKHKLGLNSLVVVIAMTLLYLLFSHGLKIQERLHQAKDMAMSLQRDMLALRRAEKDFLARQDLAHVAGFDATLARTAHTLSALAPVLHDQGMDTAALDTLARRFADYGQAFHAIVASQQRLGLDHESGLNGELRAAVHAIERELDTLGADAVLVTLLQLRRAEKDFMLRRDLRYQARFNQLLTDLDRQIAELALPAPTRALAGQYRETFNAFVDGARELGLDSNQGLQQTMRQSIQSTEGLLEQTLAEIDRQLLERQQQARTRARLLFIAMLVLTSGLALLLARSIFLPVSRIRSAVQRIDQSRDLGLRVEATGRDEIGDMARAINTMLDGFQRVIRQANEAVATMNHTTGVLSENAERTAADIERQKSETDLVATAVTEMVGTIEDIARNTEHTAQRADSTHEHALQGQQQVQRSIALIHQLSDRLEGSVDSIQALAEQSQGIGSVLGVIQAIAEQTNLLALNAAIEAARAGEQGRGFAVVADEVRALAGRTQDATGEIAAIIASLQDRTGAIVELMHQCRQQGMDSREQAALTETLLDGITREVTEISDMASQVATAIEQQSAVANEVGQNVVVIRDITEDAADAVAKNARASTDISVQAEQLQRVVSVFRA</sequence>
<evidence type="ECO:0000259" key="9">
    <source>
        <dbReference type="PROSITE" id="PS50111"/>
    </source>
</evidence>
<dbReference type="SMART" id="SM00304">
    <property type="entry name" value="HAMP"/>
    <property type="match status" value="1"/>
</dbReference>
<keyword evidence="5 7" id="KW-0807">Transducer</keyword>
<dbReference type="CDD" id="cd11386">
    <property type="entry name" value="MCP_signal"/>
    <property type="match status" value="1"/>
</dbReference>
<dbReference type="SMART" id="SM00283">
    <property type="entry name" value="MA"/>
    <property type="match status" value="1"/>
</dbReference>
<name>A0A2P7RAJ4_9GAMM</name>
<feature type="domain" description="HAMP" evidence="10">
    <location>
        <begin position="286"/>
        <end position="339"/>
    </location>
</feature>
<dbReference type="Gene3D" id="1.10.287.950">
    <property type="entry name" value="Methyl-accepting chemotaxis protein"/>
    <property type="match status" value="1"/>
</dbReference>
<dbReference type="PANTHER" id="PTHR32089">
    <property type="entry name" value="METHYL-ACCEPTING CHEMOTAXIS PROTEIN MCPB"/>
    <property type="match status" value="1"/>
</dbReference>
<dbReference type="EMBL" id="PXYH01000002">
    <property type="protein sequence ID" value="PSJ47241.1"/>
    <property type="molecule type" value="Genomic_DNA"/>
</dbReference>
<dbReference type="SMART" id="SM01358">
    <property type="entry name" value="HBM"/>
    <property type="match status" value="1"/>
</dbReference>
<dbReference type="RefSeq" id="WP_106452156.1">
    <property type="nucleotide sequence ID" value="NZ_PXYH01000002.1"/>
</dbReference>
<keyword evidence="3 8" id="KW-1133">Transmembrane helix</keyword>
<accession>A0A2P7RAJ4</accession>
<dbReference type="CDD" id="cd06225">
    <property type="entry name" value="HAMP"/>
    <property type="match status" value="1"/>
</dbReference>
<dbReference type="InterPro" id="IPR032255">
    <property type="entry name" value="HBM"/>
</dbReference>
<dbReference type="InterPro" id="IPR003660">
    <property type="entry name" value="HAMP_dom"/>
</dbReference>
<dbReference type="PROSITE" id="PS50111">
    <property type="entry name" value="CHEMOTAXIS_TRANSDUC_2"/>
    <property type="match status" value="1"/>
</dbReference>
<dbReference type="PANTHER" id="PTHR32089:SF119">
    <property type="entry name" value="METHYL-ACCEPTING CHEMOTAXIS PROTEIN CTPL"/>
    <property type="match status" value="1"/>
</dbReference>
<feature type="domain" description="Methyl-accepting transducer" evidence="9">
    <location>
        <begin position="344"/>
        <end position="580"/>
    </location>
</feature>
<evidence type="ECO:0000256" key="6">
    <source>
        <dbReference type="ARBA" id="ARBA00029447"/>
    </source>
</evidence>
<gene>
    <name evidence="11" type="ORF">C7I36_02515</name>
</gene>
<dbReference type="InterPro" id="IPR004089">
    <property type="entry name" value="MCPsignal_dom"/>
</dbReference>
<evidence type="ECO:0000313" key="12">
    <source>
        <dbReference type="Proteomes" id="UP000242181"/>
    </source>
</evidence>
<keyword evidence="2 8" id="KW-0812">Transmembrane</keyword>
<keyword evidence="4 8" id="KW-0472">Membrane</keyword>
<dbReference type="SUPFAM" id="SSF58104">
    <property type="entry name" value="Methyl-accepting chemotaxis protein (MCP) signaling domain"/>
    <property type="match status" value="1"/>
</dbReference>
<comment type="subcellular location">
    <subcellularLocation>
        <location evidence="1">Membrane</location>
        <topology evidence="1">Multi-pass membrane protein</topology>
    </subcellularLocation>
</comment>
<evidence type="ECO:0000256" key="5">
    <source>
        <dbReference type="ARBA" id="ARBA00023224"/>
    </source>
</evidence>
<dbReference type="Proteomes" id="UP000242181">
    <property type="component" value="Unassembled WGS sequence"/>
</dbReference>
<keyword evidence="12" id="KW-1185">Reference proteome</keyword>
<evidence type="ECO:0000259" key="10">
    <source>
        <dbReference type="PROSITE" id="PS50885"/>
    </source>
</evidence>
<dbReference type="GO" id="GO:0016020">
    <property type="term" value="C:membrane"/>
    <property type="evidence" value="ECO:0007669"/>
    <property type="project" value="UniProtKB-SubCell"/>
</dbReference>
<comment type="caution">
    <text evidence="11">The sequence shown here is derived from an EMBL/GenBank/DDBJ whole genome shotgun (WGS) entry which is preliminary data.</text>
</comment>
<evidence type="ECO:0000256" key="7">
    <source>
        <dbReference type="PROSITE-ProRule" id="PRU00284"/>
    </source>
</evidence>
<comment type="similarity">
    <text evidence="6">Belongs to the methyl-accepting chemotaxis (MCP) protein family.</text>
</comment>
<proteinExistence type="inferred from homology"/>
<dbReference type="GO" id="GO:0007165">
    <property type="term" value="P:signal transduction"/>
    <property type="evidence" value="ECO:0007669"/>
    <property type="project" value="UniProtKB-KW"/>
</dbReference>
<evidence type="ECO:0000256" key="3">
    <source>
        <dbReference type="ARBA" id="ARBA00022989"/>
    </source>
</evidence>
<evidence type="ECO:0000256" key="1">
    <source>
        <dbReference type="ARBA" id="ARBA00004141"/>
    </source>
</evidence>
<protein>
    <submittedName>
        <fullName evidence="11">Methyl-accepting chemotaxis protein</fullName>
    </submittedName>
</protein>
<evidence type="ECO:0000313" key="11">
    <source>
        <dbReference type="EMBL" id="PSJ47241.1"/>
    </source>
</evidence>
<dbReference type="AlphaFoldDB" id="A0A2P7RAJ4"/>
<evidence type="ECO:0000256" key="4">
    <source>
        <dbReference type="ARBA" id="ARBA00023136"/>
    </source>
</evidence>
<dbReference type="Pfam" id="PF00015">
    <property type="entry name" value="MCPsignal"/>
    <property type="match status" value="1"/>
</dbReference>
<evidence type="ECO:0000256" key="2">
    <source>
        <dbReference type="ARBA" id="ARBA00022692"/>
    </source>
</evidence>
<dbReference type="FunFam" id="1.10.287.950:FF:000001">
    <property type="entry name" value="Methyl-accepting chemotaxis sensory transducer"/>
    <property type="match status" value="1"/>
</dbReference>
<dbReference type="Pfam" id="PF00672">
    <property type="entry name" value="HAMP"/>
    <property type="match status" value="1"/>
</dbReference>
<feature type="transmembrane region" description="Helical" evidence="8">
    <location>
        <begin position="6"/>
        <end position="25"/>
    </location>
</feature>
<reference evidence="11 12" key="1">
    <citation type="submission" date="2018-03" db="EMBL/GenBank/DDBJ databases">
        <title>The draft genome of Zobellella taiwanensis JCM 13381.</title>
        <authorList>
            <person name="Liu L."/>
            <person name="Li L."/>
            <person name="Wang T."/>
            <person name="Zhang X."/>
            <person name="Liang L."/>
        </authorList>
    </citation>
    <scope>NUCLEOTIDE SEQUENCE [LARGE SCALE GENOMIC DNA]</scope>
    <source>
        <strain evidence="11 12">JCM 13381</strain>
    </source>
</reference>
<feature type="transmembrane region" description="Helical" evidence="8">
    <location>
        <begin position="268"/>
        <end position="289"/>
    </location>
</feature>
<organism evidence="11 12">
    <name type="scientific">Zobellella taiwanensis</name>
    <dbReference type="NCBI Taxonomy" id="347535"/>
    <lineage>
        <taxon>Bacteria</taxon>
        <taxon>Pseudomonadati</taxon>
        <taxon>Pseudomonadota</taxon>
        <taxon>Gammaproteobacteria</taxon>
        <taxon>Aeromonadales</taxon>
        <taxon>Aeromonadaceae</taxon>
        <taxon>Zobellella</taxon>
    </lineage>
</organism>